<feature type="region of interest" description="Disordered" evidence="1">
    <location>
        <begin position="543"/>
        <end position="564"/>
    </location>
</feature>
<name>A0ABP1N3G2_XYLVO</name>
<evidence type="ECO:0000256" key="2">
    <source>
        <dbReference type="SAM" id="SignalP"/>
    </source>
</evidence>
<feature type="signal peptide" evidence="2">
    <location>
        <begin position="1"/>
        <end position="22"/>
    </location>
</feature>
<reference evidence="3 4" key="1">
    <citation type="submission" date="2024-08" db="EMBL/GenBank/DDBJ databases">
        <authorList>
            <person name="Will J Nash"/>
            <person name="Angela Man"/>
            <person name="Seanna McTaggart"/>
            <person name="Kendall Baker"/>
            <person name="Tom Barker"/>
            <person name="Leah Catchpole"/>
            <person name="Alex Durrant"/>
            <person name="Karim Gharbi"/>
            <person name="Naomi Irish"/>
            <person name="Gemy Kaithakottil"/>
            <person name="Debby Ku"/>
            <person name="Aaliyah Providence"/>
            <person name="Felix Shaw"/>
            <person name="David Swarbreck"/>
            <person name="Chris Watkins"/>
            <person name="Ann M. McCartney"/>
            <person name="Giulio Formenti"/>
            <person name="Alice Mouton"/>
            <person name="Noel Vella"/>
            <person name="Bjorn M von Reumont"/>
            <person name="Adriana Vella"/>
            <person name="Wilfried Haerty"/>
        </authorList>
    </citation>
    <scope>NUCLEOTIDE SEQUENCE [LARGE SCALE GENOMIC DNA]</scope>
</reference>
<protein>
    <submittedName>
        <fullName evidence="3">Uncharacterized protein</fullName>
    </submittedName>
</protein>
<keyword evidence="2" id="KW-0732">Signal</keyword>
<feature type="region of interest" description="Disordered" evidence="1">
    <location>
        <begin position="22"/>
        <end position="44"/>
    </location>
</feature>
<feature type="region of interest" description="Disordered" evidence="1">
    <location>
        <begin position="260"/>
        <end position="283"/>
    </location>
</feature>
<accession>A0ABP1N3G2</accession>
<organism evidence="3 4">
    <name type="scientific">Xylocopa violacea</name>
    <name type="common">Violet carpenter bee</name>
    <name type="synonym">Apis violacea</name>
    <dbReference type="NCBI Taxonomy" id="135666"/>
    <lineage>
        <taxon>Eukaryota</taxon>
        <taxon>Metazoa</taxon>
        <taxon>Ecdysozoa</taxon>
        <taxon>Arthropoda</taxon>
        <taxon>Hexapoda</taxon>
        <taxon>Insecta</taxon>
        <taxon>Pterygota</taxon>
        <taxon>Neoptera</taxon>
        <taxon>Endopterygota</taxon>
        <taxon>Hymenoptera</taxon>
        <taxon>Apocrita</taxon>
        <taxon>Aculeata</taxon>
        <taxon>Apoidea</taxon>
        <taxon>Anthophila</taxon>
        <taxon>Apidae</taxon>
        <taxon>Xylocopa</taxon>
        <taxon>Xylocopa</taxon>
    </lineage>
</organism>
<sequence>MRVARVFMICAALISTFIDTESTRSNRQLQPPTKDHPPQTKPKNAINVSEITFTTLRPQMAPPRQRTYLSVYAGSHKKYVKLQPSLPIVLKPRSQNRFKGNRRRRQLQYSNSKAGRLEKSYKLSQNHVENHQIETMQGPAEAFDEGAIHIEPIYRITKNKNVLDMIANVFQRMMDPPKSVGPLVGPFHFPGVGDKVYVRLLETVQPDNLVIRLITRSPDAEIDSPFEKNVLPSSEATEQDIPLMDHEFFLPKEELISSQDQHSNVHSFSSDSSTSSTKNVAQASMLSSQKASFEYTNGRSKVASRLTHSSRPVYNLGTYKLNLKQGDLVGTQRVVRYNERHPPLASAANGYVNPGPRYQLVNKTRDGHSFRLPNLRGSFYPVNVSSTREVVRFKSLSNPEIVWSPQIPVSDGQEFYSKSNFSESTAGPKYSIEFASKKMKYLNMDGSVEPTIEDSSEKRHEDVELGPIFSNRSINRQWIPITGANNYTNEGMESSFGRKDEFSGINLEERTSEKKKRDSATLMAAQPREMAANKVATALETQESSCCLQDEEESGRSKSNFEEQRGEMLINSTSNEKSALGSESIVNPMLQLLQLHRVQRILKNSTETKRI</sequence>
<feature type="compositionally biased region" description="Low complexity" evidence="1">
    <location>
        <begin position="264"/>
        <end position="276"/>
    </location>
</feature>
<feature type="compositionally biased region" description="Polar residues" evidence="1">
    <location>
        <begin position="22"/>
        <end position="31"/>
    </location>
</feature>
<proteinExistence type="predicted"/>
<feature type="chain" id="PRO_5047205918" evidence="2">
    <location>
        <begin position="23"/>
        <end position="611"/>
    </location>
</feature>
<evidence type="ECO:0000313" key="4">
    <source>
        <dbReference type="Proteomes" id="UP001642520"/>
    </source>
</evidence>
<feature type="compositionally biased region" description="Basic and acidic residues" evidence="1">
    <location>
        <begin position="554"/>
        <end position="564"/>
    </location>
</feature>
<dbReference type="Proteomes" id="UP001642520">
    <property type="component" value="Unassembled WGS sequence"/>
</dbReference>
<comment type="caution">
    <text evidence="3">The sequence shown here is derived from an EMBL/GenBank/DDBJ whole genome shotgun (WGS) entry which is preliminary data.</text>
</comment>
<evidence type="ECO:0000256" key="1">
    <source>
        <dbReference type="SAM" id="MobiDB-lite"/>
    </source>
</evidence>
<keyword evidence="4" id="KW-1185">Reference proteome</keyword>
<dbReference type="EMBL" id="CAXAJV020001284">
    <property type="protein sequence ID" value="CAL7935514.1"/>
    <property type="molecule type" value="Genomic_DNA"/>
</dbReference>
<evidence type="ECO:0000313" key="3">
    <source>
        <dbReference type="EMBL" id="CAL7935514.1"/>
    </source>
</evidence>
<gene>
    <name evidence="3" type="ORF">XYLVIOL_LOCUS1643</name>
</gene>